<protein>
    <recommendedName>
        <fullName evidence="6">WAT1-related protein</fullName>
    </recommendedName>
</protein>
<keyword evidence="4 6" id="KW-1133">Transmembrane helix</keyword>
<feature type="transmembrane region" description="Helical" evidence="6">
    <location>
        <begin position="132"/>
        <end position="150"/>
    </location>
</feature>
<feature type="domain" description="EamA" evidence="7">
    <location>
        <begin position="182"/>
        <end position="320"/>
    </location>
</feature>
<dbReference type="AlphaFoldDB" id="A0A484KKV7"/>
<comment type="similarity">
    <text evidence="2 6">Belongs to the drug/metabolite transporter (DMT) superfamily. Plant drug/metabolite exporter (P-DME) (TC 2.A.7.4) family.</text>
</comment>
<evidence type="ECO:0000313" key="8">
    <source>
        <dbReference type="EMBL" id="VFQ65960.1"/>
    </source>
</evidence>
<comment type="subcellular location">
    <subcellularLocation>
        <location evidence="1 6">Membrane</location>
        <topology evidence="1 6">Multi-pass membrane protein</topology>
    </subcellularLocation>
</comment>
<dbReference type="SUPFAM" id="SSF103481">
    <property type="entry name" value="Multidrug resistance efflux transporter EmrE"/>
    <property type="match status" value="2"/>
</dbReference>
<evidence type="ECO:0000256" key="1">
    <source>
        <dbReference type="ARBA" id="ARBA00004141"/>
    </source>
</evidence>
<feature type="transmembrane region" description="Helical" evidence="6">
    <location>
        <begin position="212"/>
        <end position="231"/>
    </location>
</feature>
<feature type="transmembrane region" description="Helical" evidence="6">
    <location>
        <begin position="102"/>
        <end position="120"/>
    </location>
</feature>
<dbReference type="OrthoDB" id="670984at2759"/>
<evidence type="ECO:0000256" key="3">
    <source>
        <dbReference type="ARBA" id="ARBA00022692"/>
    </source>
</evidence>
<feature type="domain" description="EamA" evidence="7">
    <location>
        <begin position="9"/>
        <end position="141"/>
    </location>
</feature>
<dbReference type="InterPro" id="IPR030184">
    <property type="entry name" value="WAT1-related"/>
</dbReference>
<evidence type="ECO:0000256" key="4">
    <source>
        <dbReference type="ARBA" id="ARBA00022989"/>
    </source>
</evidence>
<feature type="transmembrane region" description="Helical" evidence="6">
    <location>
        <begin position="303"/>
        <end position="321"/>
    </location>
</feature>
<keyword evidence="3 6" id="KW-0812">Transmembrane</keyword>
<dbReference type="Proteomes" id="UP000595140">
    <property type="component" value="Unassembled WGS sequence"/>
</dbReference>
<gene>
    <name evidence="8" type="ORF">CCAM_LOCUS7736</name>
</gene>
<dbReference type="GO" id="GO:0022857">
    <property type="term" value="F:transmembrane transporter activity"/>
    <property type="evidence" value="ECO:0007669"/>
    <property type="project" value="InterPro"/>
</dbReference>
<feature type="transmembrane region" description="Helical" evidence="6">
    <location>
        <begin position="251"/>
        <end position="271"/>
    </location>
</feature>
<dbReference type="PANTHER" id="PTHR31218">
    <property type="entry name" value="WAT1-RELATED PROTEIN"/>
    <property type="match status" value="1"/>
</dbReference>
<organism evidence="8 9">
    <name type="scientific">Cuscuta campestris</name>
    <dbReference type="NCBI Taxonomy" id="132261"/>
    <lineage>
        <taxon>Eukaryota</taxon>
        <taxon>Viridiplantae</taxon>
        <taxon>Streptophyta</taxon>
        <taxon>Embryophyta</taxon>
        <taxon>Tracheophyta</taxon>
        <taxon>Spermatophyta</taxon>
        <taxon>Magnoliopsida</taxon>
        <taxon>eudicotyledons</taxon>
        <taxon>Gunneridae</taxon>
        <taxon>Pentapetalae</taxon>
        <taxon>asterids</taxon>
        <taxon>lamiids</taxon>
        <taxon>Solanales</taxon>
        <taxon>Convolvulaceae</taxon>
        <taxon>Cuscuteae</taxon>
        <taxon>Cuscuta</taxon>
        <taxon>Cuscuta subgen. Grammica</taxon>
        <taxon>Cuscuta sect. Cleistogrammica</taxon>
    </lineage>
</organism>
<dbReference type="EMBL" id="OOIL02000506">
    <property type="protein sequence ID" value="VFQ65960.1"/>
    <property type="molecule type" value="Genomic_DNA"/>
</dbReference>
<evidence type="ECO:0000256" key="2">
    <source>
        <dbReference type="ARBA" id="ARBA00007635"/>
    </source>
</evidence>
<evidence type="ECO:0000313" key="9">
    <source>
        <dbReference type="Proteomes" id="UP000595140"/>
    </source>
</evidence>
<dbReference type="GO" id="GO:0016020">
    <property type="term" value="C:membrane"/>
    <property type="evidence" value="ECO:0007669"/>
    <property type="project" value="UniProtKB-SubCell"/>
</dbReference>
<feature type="transmembrane region" description="Helical" evidence="6">
    <location>
        <begin position="34"/>
        <end position="55"/>
    </location>
</feature>
<evidence type="ECO:0000259" key="7">
    <source>
        <dbReference type="Pfam" id="PF00892"/>
    </source>
</evidence>
<accession>A0A484KKV7</accession>
<reference evidence="8 9" key="1">
    <citation type="submission" date="2018-04" db="EMBL/GenBank/DDBJ databases">
        <authorList>
            <person name="Vogel A."/>
        </authorList>
    </citation>
    <scope>NUCLEOTIDE SEQUENCE [LARGE SCALE GENOMIC DNA]</scope>
</reference>
<keyword evidence="5 6" id="KW-0472">Membrane</keyword>
<name>A0A484KKV7_9ASTE</name>
<proteinExistence type="inferred from homology"/>
<keyword evidence="9" id="KW-1185">Reference proteome</keyword>
<feature type="transmembrane region" description="Helical" evidence="6">
    <location>
        <begin position="67"/>
        <end position="90"/>
    </location>
</feature>
<feature type="transmembrane region" description="Helical" evidence="6">
    <location>
        <begin position="180"/>
        <end position="200"/>
    </location>
</feature>
<evidence type="ECO:0000256" key="5">
    <source>
        <dbReference type="ARBA" id="ARBA00023136"/>
    </source>
</evidence>
<sequence>MEGGVGLAIGMLTVQVIAATLQLLSRVILGQGMFVFALMTYRHLIASLCLAPFAFFRERECMKKVNLLVFMWIFLVSFFGVIIAIGFFYYGLRDTTATYATNFINLIPIVTFVFSITIRVEKLRLNAKDGKIMVMGATLCLVGALSTAMYTGKTFYLRNVADNSNNLLFHLFDDGMPPNWTRGTIFLVCSCLGYGFWFIAQFKLYKIYPHTYSANLLICITASFQSMVVGLCIDRRMASWALGWNLQLITIFYSGALATGATFCLISWAIAKKGPTYPSMFNPLCLVMVAITELVFFGAGISLGSLIGMSLIILGLYLFLWGKNMEIQSEDHLVIIMDGEAAVKLLS</sequence>
<dbReference type="Pfam" id="PF00892">
    <property type="entry name" value="EamA"/>
    <property type="match status" value="2"/>
</dbReference>
<dbReference type="InterPro" id="IPR037185">
    <property type="entry name" value="EmrE-like"/>
</dbReference>
<feature type="transmembrane region" description="Helical" evidence="6">
    <location>
        <begin position="280"/>
        <end position="297"/>
    </location>
</feature>
<dbReference type="InterPro" id="IPR000620">
    <property type="entry name" value="EamA_dom"/>
</dbReference>
<evidence type="ECO:0000256" key="6">
    <source>
        <dbReference type="RuleBase" id="RU363077"/>
    </source>
</evidence>